<comment type="caution">
    <text evidence="1">The sequence shown here is derived from an EMBL/GenBank/DDBJ whole genome shotgun (WGS) entry which is preliminary data.</text>
</comment>
<sequence length="109" mass="11797">MAAIETLRAGYDGFLIQGAGMQNNTQVIQTAPTGAYTSSTYTGYGNTMTGHSTTSYTGGGPMILGSYDQRLVVRMVKRNEQLFKQAVDARQYLGADWQELVKSGINTCT</sequence>
<gene>
    <name evidence="1" type="ORF">DCS45_02995</name>
</gene>
<dbReference type="Proteomes" id="UP000264719">
    <property type="component" value="Unassembled WGS sequence"/>
</dbReference>
<reference evidence="1 2" key="1">
    <citation type="journal article" date="2018" name="Nat. Biotechnol.">
        <title>A standardized bacterial taxonomy based on genome phylogeny substantially revises the tree of life.</title>
        <authorList>
            <person name="Parks D.H."/>
            <person name="Chuvochina M."/>
            <person name="Waite D.W."/>
            <person name="Rinke C."/>
            <person name="Skarshewski A."/>
            <person name="Chaumeil P.A."/>
            <person name="Hugenholtz P."/>
        </authorList>
    </citation>
    <scope>NUCLEOTIDE SEQUENCE [LARGE SCALE GENOMIC DNA]</scope>
    <source>
        <strain evidence="1">UBA9169</strain>
    </source>
</reference>
<accession>A0A348W8G8</accession>
<proteinExistence type="predicted"/>
<evidence type="ECO:0000313" key="2">
    <source>
        <dbReference type="Proteomes" id="UP000264719"/>
    </source>
</evidence>
<evidence type="ECO:0000313" key="1">
    <source>
        <dbReference type="EMBL" id="HAR50830.1"/>
    </source>
</evidence>
<protein>
    <submittedName>
        <fullName evidence="1">Uncharacterized protein</fullName>
    </submittedName>
</protein>
<organism evidence="1 2">
    <name type="scientific">Roseovarius nubinhibens</name>
    <dbReference type="NCBI Taxonomy" id="314263"/>
    <lineage>
        <taxon>Bacteria</taxon>
        <taxon>Pseudomonadati</taxon>
        <taxon>Pseudomonadota</taxon>
        <taxon>Alphaproteobacteria</taxon>
        <taxon>Rhodobacterales</taxon>
        <taxon>Roseobacteraceae</taxon>
        <taxon>Roseovarius</taxon>
    </lineage>
</organism>
<dbReference type="EMBL" id="DMVW01000030">
    <property type="protein sequence ID" value="HAR50830.1"/>
    <property type="molecule type" value="Genomic_DNA"/>
</dbReference>
<name>A0A348W8G8_9RHOB</name>
<dbReference type="AlphaFoldDB" id="A0A348W8G8"/>